<name>A0ABP9XNN8_9FUNG</name>
<dbReference type="InterPro" id="IPR013941">
    <property type="entry name" value="ZDS1_C"/>
</dbReference>
<accession>A0ABP9XNN8</accession>
<proteinExistence type="predicted"/>
<dbReference type="SMART" id="SM01327">
    <property type="entry name" value="Zds_C"/>
    <property type="match status" value="1"/>
</dbReference>
<feature type="region of interest" description="Disordered" evidence="1">
    <location>
        <begin position="1"/>
        <end position="21"/>
    </location>
</feature>
<evidence type="ECO:0000259" key="2">
    <source>
        <dbReference type="SMART" id="SM01327"/>
    </source>
</evidence>
<dbReference type="PANTHER" id="PTHR28089:SF1">
    <property type="entry name" value="PROTEIN ZDS1-RELATED"/>
    <property type="match status" value="1"/>
</dbReference>
<evidence type="ECO:0000256" key="1">
    <source>
        <dbReference type="SAM" id="MobiDB-lite"/>
    </source>
</evidence>
<feature type="region of interest" description="Disordered" evidence="1">
    <location>
        <begin position="53"/>
        <end position="75"/>
    </location>
</feature>
<protein>
    <recommendedName>
        <fullName evidence="2">Protein Zds1 C-terminal domain-containing protein</fullName>
    </recommendedName>
</protein>
<evidence type="ECO:0000313" key="3">
    <source>
        <dbReference type="EMBL" id="GAA5796401.1"/>
    </source>
</evidence>
<gene>
    <name evidence="3" type="ORF">HPULCUR_001773</name>
</gene>
<organism evidence="3 4">
    <name type="scientific">Helicostylum pulchrum</name>
    <dbReference type="NCBI Taxonomy" id="562976"/>
    <lineage>
        <taxon>Eukaryota</taxon>
        <taxon>Fungi</taxon>
        <taxon>Fungi incertae sedis</taxon>
        <taxon>Mucoromycota</taxon>
        <taxon>Mucoromycotina</taxon>
        <taxon>Mucoromycetes</taxon>
        <taxon>Mucorales</taxon>
        <taxon>Mucorineae</taxon>
        <taxon>Mucoraceae</taxon>
        <taxon>Helicostylum</taxon>
    </lineage>
</organism>
<dbReference type="Pfam" id="PF08632">
    <property type="entry name" value="Zds_C"/>
    <property type="match status" value="1"/>
</dbReference>
<feature type="domain" description="Protein Zds1 C-terminal" evidence="2">
    <location>
        <begin position="161"/>
        <end position="213"/>
    </location>
</feature>
<comment type="caution">
    <text evidence="3">The sequence shown here is derived from an EMBL/GenBank/DDBJ whole genome shotgun (WGS) entry which is preliminary data.</text>
</comment>
<reference evidence="3 4" key="1">
    <citation type="submission" date="2024-04" db="EMBL/GenBank/DDBJ databases">
        <title>genome sequences of Mucor flavus KT1a and Helicostylum pulchrum KT1b strains isolation_sourced from the surface of a dry-aged beef.</title>
        <authorList>
            <person name="Toyotome T."/>
            <person name="Hosono M."/>
            <person name="Torimaru M."/>
            <person name="Fukuda K."/>
            <person name="Mikami N."/>
        </authorList>
    </citation>
    <scope>NUCLEOTIDE SEQUENCE [LARGE SCALE GENOMIC DNA]</scope>
    <source>
        <strain evidence="3 4">KT1b</strain>
    </source>
</reference>
<dbReference type="PANTHER" id="PTHR28089">
    <property type="entry name" value="PROTEIN ZDS1-RELATED"/>
    <property type="match status" value="1"/>
</dbReference>
<sequence length="241" mass="28445">MRRKAVENKCATRKASKVSPREFDDWVQSQGGEHNFTSFVNLTTLPRRKRSFLPNASNSFESNRDQDTSPVTPTEDDIYRQQSKQIPVSNQTYINEYISDQYTEVVDYSKQKKKPNDLLKKVTWFTTLFQKQSKEKLPKKMFSITNLFSKKKIQKEQIVLSQQEVIRLPERYPQSIERVIYHISNIRLSNARRPLRHQVVISNMLFQYNSLIQSQNQTLVFSGRLNYGVRDNYYIPSYVNS</sequence>
<dbReference type="EMBL" id="BAABUJ010000006">
    <property type="protein sequence ID" value="GAA5796401.1"/>
    <property type="molecule type" value="Genomic_DNA"/>
</dbReference>
<evidence type="ECO:0000313" key="4">
    <source>
        <dbReference type="Proteomes" id="UP001476247"/>
    </source>
</evidence>
<dbReference type="InterPro" id="IPR040206">
    <property type="entry name" value="Zds1/2"/>
</dbReference>
<keyword evidence="4" id="KW-1185">Reference proteome</keyword>
<dbReference type="Proteomes" id="UP001476247">
    <property type="component" value="Unassembled WGS sequence"/>
</dbReference>